<dbReference type="PANTHER" id="PTHR33170">
    <property type="entry name" value="DUF4283 DOMAIN-CONTAINING PROTEIN-RELATED"/>
    <property type="match status" value="1"/>
</dbReference>
<evidence type="ECO:0008006" key="3">
    <source>
        <dbReference type="Google" id="ProtNLM"/>
    </source>
</evidence>
<proteinExistence type="predicted"/>
<sequence length="270" mass="31289">MDTKSVKGKICFEKGVEDDVYKYEIDKVWVQFRGLPKEFREFPIIWAIGSILGVPRAVDTKFTKKFGRARMKVAVLDPSLILNLVDVVIGDFVYELQFRVDQDVPNGEPEVIDMDSTMEDENPNEEKPSEEKHAEVKEKENMEVDGNNGRDFLWHCMAPRGAQADGSPIQRWQAKIRRLRQYLKGWAKNVSGAYKKEKTTIVNKLDELDKKAETSVLTNSELDLKYVLNNRVAELLREEELKWYQRAKVKHLLEGDANTKYYHLLANGRH</sequence>
<dbReference type="PANTHER" id="PTHR33170:SF41">
    <property type="entry name" value="CCHC-TYPE DOMAIN-CONTAINING PROTEIN"/>
    <property type="match status" value="1"/>
</dbReference>
<name>C6JRS1_SORBI</name>
<dbReference type="HOGENOM" id="CLU_1032132_0_0_1"/>
<feature type="compositionally biased region" description="Acidic residues" evidence="1">
    <location>
        <begin position="113"/>
        <end position="123"/>
    </location>
</feature>
<dbReference type="EMBL" id="GL002606">
    <property type="protein sequence ID" value="EES20237.1"/>
    <property type="molecule type" value="Genomic_DNA"/>
</dbReference>
<evidence type="ECO:0000256" key="1">
    <source>
        <dbReference type="SAM" id="MobiDB-lite"/>
    </source>
</evidence>
<reference evidence="2" key="1">
    <citation type="journal article" date="2009" name="Nature">
        <title>The Sorghum bicolor genome and the diversification of grasses.</title>
        <authorList>
            <person name="Paterson A.H."/>
            <person name="Bowers J.E."/>
            <person name="Bruggmann R."/>
            <person name="Dubchak I."/>
            <person name="Grimwood J."/>
            <person name="Gundlach H."/>
            <person name="Haberer G."/>
            <person name="Hellsten U."/>
            <person name="Mitros T."/>
            <person name="Poliakov A."/>
            <person name="Schmutz J."/>
            <person name="Spannagl M."/>
            <person name="Tang H."/>
            <person name="Wang X."/>
            <person name="Wicker T."/>
            <person name="Bharti A.K."/>
            <person name="Chapman J."/>
            <person name="Feltus F.A."/>
            <person name="Gowik U."/>
            <person name="Grigoriev I.V."/>
            <person name="Lyons E."/>
            <person name="Maher C.A."/>
            <person name="Martis M."/>
            <person name="Narechania A."/>
            <person name="Otillar R.P."/>
            <person name="Penning B.W."/>
            <person name="Salamov A.A."/>
            <person name="Wang Y."/>
            <person name="Zhang L."/>
            <person name="Carpita N.C."/>
            <person name="Freeling M."/>
            <person name="Gingle A.R."/>
            <person name="Hash C.T."/>
            <person name="Keller B."/>
            <person name="Klein P."/>
            <person name="Kresovich S."/>
            <person name="McCann M.C."/>
            <person name="Ming R."/>
            <person name="Peterson D.G."/>
            <person name="Mehboob-ur-Rahman"/>
            <person name="Ware D."/>
            <person name="Westhoff P."/>
            <person name="Mayer K.F."/>
            <person name="Messing J."/>
            <person name="Rokhsar D.S."/>
        </authorList>
    </citation>
    <scope>NUCLEOTIDE SEQUENCE [LARGE SCALE GENOMIC DNA]</scope>
</reference>
<feature type="region of interest" description="Disordered" evidence="1">
    <location>
        <begin position="113"/>
        <end position="140"/>
    </location>
</feature>
<protein>
    <recommendedName>
        <fullName evidence="3">DUF4283 domain-containing protein</fullName>
    </recommendedName>
</protein>
<dbReference type="AlphaFoldDB" id="C6JRS1"/>
<organism evidence="2">
    <name type="scientific">Sorghum bicolor</name>
    <name type="common">Sorghum</name>
    <name type="synonym">Sorghum vulgare</name>
    <dbReference type="NCBI Taxonomy" id="4558"/>
    <lineage>
        <taxon>Eukaryota</taxon>
        <taxon>Viridiplantae</taxon>
        <taxon>Streptophyta</taxon>
        <taxon>Embryophyta</taxon>
        <taxon>Tracheophyta</taxon>
        <taxon>Spermatophyta</taxon>
        <taxon>Magnoliopsida</taxon>
        <taxon>Liliopsida</taxon>
        <taxon>Poales</taxon>
        <taxon>Poaceae</taxon>
        <taxon>PACMAD clade</taxon>
        <taxon>Panicoideae</taxon>
        <taxon>Andropogonodae</taxon>
        <taxon>Andropogoneae</taxon>
        <taxon>Sorghinae</taxon>
        <taxon>Sorghum</taxon>
    </lineage>
</organism>
<feature type="compositionally biased region" description="Basic and acidic residues" evidence="1">
    <location>
        <begin position="124"/>
        <end position="140"/>
    </location>
</feature>
<accession>C6JRS1</accession>
<evidence type="ECO:0000313" key="2">
    <source>
        <dbReference type="EMBL" id="EES20237.1"/>
    </source>
</evidence>
<gene>
    <name evidence="2" type="primary">Sb0012s004540</name>
    <name evidence="2" type="ORF">SORBIDRAFT_0012s004540</name>
</gene>